<dbReference type="InParanoid" id="A2FZ39"/>
<dbReference type="AlphaFoldDB" id="A2FZ39"/>
<dbReference type="VEuPathDB" id="TrichDB:TVAGG3_0073560"/>
<dbReference type="EMBL" id="DS114162">
    <property type="protein sequence ID" value="EAX89829.1"/>
    <property type="molecule type" value="Genomic_DNA"/>
</dbReference>
<accession>A2FZ39</accession>
<proteinExistence type="predicted"/>
<protein>
    <submittedName>
        <fullName evidence="1">Uncharacterized protein</fullName>
    </submittedName>
</protein>
<gene>
    <name evidence="1" type="ORF">TVAG_338220</name>
</gene>
<evidence type="ECO:0000313" key="1">
    <source>
        <dbReference type="EMBL" id="EAX89829.1"/>
    </source>
</evidence>
<dbReference type="SUPFAM" id="SSF46548">
    <property type="entry name" value="alpha-helical ferredoxin"/>
    <property type="match status" value="1"/>
</dbReference>
<evidence type="ECO:0000313" key="2">
    <source>
        <dbReference type="Proteomes" id="UP000001542"/>
    </source>
</evidence>
<organism evidence="1 2">
    <name type="scientific">Trichomonas vaginalis (strain ATCC PRA-98 / G3)</name>
    <dbReference type="NCBI Taxonomy" id="412133"/>
    <lineage>
        <taxon>Eukaryota</taxon>
        <taxon>Metamonada</taxon>
        <taxon>Parabasalia</taxon>
        <taxon>Trichomonadida</taxon>
        <taxon>Trichomonadidae</taxon>
        <taxon>Trichomonas</taxon>
    </lineage>
</organism>
<reference evidence="1" key="2">
    <citation type="journal article" date="2007" name="Science">
        <title>Draft genome sequence of the sexually transmitted pathogen Trichomonas vaginalis.</title>
        <authorList>
            <person name="Carlton J.M."/>
            <person name="Hirt R.P."/>
            <person name="Silva J.C."/>
            <person name="Delcher A.L."/>
            <person name="Schatz M."/>
            <person name="Zhao Q."/>
            <person name="Wortman J.R."/>
            <person name="Bidwell S.L."/>
            <person name="Alsmark U.C.M."/>
            <person name="Besteiro S."/>
            <person name="Sicheritz-Ponten T."/>
            <person name="Noel C.J."/>
            <person name="Dacks J.B."/>
            <person name="Foster P.G."/>
            <person name="Simillion C."/>
            <person name="Van de Peer Y."/>
            <person name="Miranda-Saavedra D."/>
            <person name="Barton G.J."/>
            <person name="Westrop G.D."/>
            <person name="Mueller S."/>
            <person name="Dessi D."/>
            <person name="Fiori P.L."/>
            <person name="Ren Q."/>
            <person name="Paulsen I."/>
            <person name="Zhang H."/>
            <person name="Bastida-Corcuera F.D."/>
            <person name="Simoes-Barbosa A."/>
            <person name="Brown M.T."/>
            <person name="Hayes R.D."/>
            <person name="Mukherjee M."/>
            <person name="Okumura C.Y."/>
            <person name="Schneider R."/>
            <person name="Smith A.J."/>
            <person name="Vanacova S."/>
            <person name="Villalvazo M."/>
            <person name="Haas B.J."/>
            <person name="Pertea M."/>
            <person name="Feldblyum T.V."/>
            <person name="Utterback T.R."/>
            <person name="Shu C.L."/>
            <person name="Osoegawa K."/>
            <person name="de Jong P.J."/>
            <person name="Hrdy I."/>
            <person name="Horvathova L."/>
            <person name="Zubacova Z."/>
            <person name="Dolezal P."/>
            <person name="Malik S.B."/>
            <person name="Logsdon J.M. Jr."/>
            <person name="Henze K."/>
            <person name="Gupta A."/>
            <person name="Wang C.C."/>
            <person name="Dunne R.L."/>
            <person name="Upcroft J.A."/>
            <person name="Upcroft P."/>
            <person name="White O."/>
            <person name="Salzberg S.L."/>
            <person name="Tang P."/>
            <person name="Chiu C.-H."/>
            <person name="Lee Y.-S."/>
            <person name="Embley T.M."/>
            <person name="Coombs G.H."/>
            <person name="Mottram J.C."/>
            <person name="Tachezy J."/>
            <person name="Fraser-Liggett C.M."/>
            <person name="Johnson P.J."/>
        </authorList>
    </citation>
    <scope>NUCLEOTIDE SEQUENCE [LARGE SCALE GENOMIC DNA]</scope>
    <source>
        <strain evidence="1">G3</strain>
    </source>
</reference>
<sequence length="67" mass="7400">MDIEDSKVTIRSTCDARCARKGLVHSKFGKILGFEPKPSPTEDDIVKEASRCIFCYNPPCIPAAQLT</sequence>
<dbReference type="VEuPathDB" id="TrichDB:TVAG_338220"/>
<keyword evidence="2" id="KW-1185">Reference proteome</keyword>
<dbReference type="Proteomes" id="UP000001542">
    <property type="component" value="Unassembled WGS sequence"/>
</dbReference>
<reference evidence="1" key="1">
    <citation type="submission" date="2006-10" db="EMBL/GenBank/DDBJ databases">
        <authorList>
            <person name="Amadeo P."/>
            <person name="Zhao Q."/>
            <person name="Wortman J."/>
            <person name="Fraser-Liggett C."/>
            <person name="Carlton J."/>
        </authorList>
    </citation>
    <scope>NUCLEOTIDE SEQUENCE</scope>
    <source>
        <strain evidence="1">G3</strain>
    </source>
</reference>
<name>A2FZ39_TRIV3</name>